<dbReference type="PROSITE" id="PS00125">
    <property type="entry name" value="SER_THR_PHOSPHATASE"/>
    <property type="match status" value="1"/>
</dbReference>
<dbReference type="InterPro" id="IPR004843">
    <property type="entry name" value="Calcineurin-like_PHP"/>
</dbReference>
<dbReference type="Pfam" id="PF00149">
    <property type="entry name" value="Metallophos"/>
    <property type="match status" value="1"/>
</dbReference>
<dbReference type="EC" id="3.1.3.16" evidence="4"/>
<dbReference type="SMART" id="SM00156">
    <property type="entry name" value="PP2Ac"/>
    <property type="match status" value="1"/>
</dbReference>
<dbReference type="GO" id="GO:0004722">
    <property type="term" value="F:protein serine/threonine phosphatase activity"/>
    <property type="evidence" value="ECO:0007669"/>
    <property type="project" value="UniProtKB-EC"/>
</dbReference>
<dbReference type="InterPro" id="IPR029052">
    <property type="entry name" value="Metallo-depent_PP-like"/>
</dbReference>
<dbReference type="GO" id="GO:0046872">
    <property type="term" value="F:metal ion binding"/>
    <property type="evidence" value="ECO:0007669"/>
    <property type="project" value="UniProtKB-KW"/>
</dbReference>
<dbReference type="Gene3D" id="3.60.21.10">
    <property type="match status" value="1"/>
</dbReference>
<dbReference type="PRINTS" id="PR00114">
    <property type="entry name" value="STPHPHTASE"/>
</dbReference>
<comment type="caution">
    <text evidence="6">The sequence shown here is derived from an EMBL/GenBank/DDBJ whole genome shotgun (WGS) entry which is preliminary data.</text>
</comment>
<reference evidence="6" key="1">
    <citation type="submission" date="2016-10" db="EMBL/GenBank/DDBJ databases">
        <authorList>
            <person name="Benchimol M."/>
            <person name="Almeida L.G."/>
            <person name="Vasconcelos A.T."/>
            <person name="Perreira-Neves A."/>
            <person name="Rosa I.A."/>
            <person name="Tasca T."/>
            <person name="Bogo M.R."/>
            <person name="de Souza W."/>
        </authorList>
    </citation>
    <scope>NUCLEOTIDE SEQUENCE [LARGE SCALE GENOMIC DNA]</scope>
    <source>
        <strain evidence="6">K</strain>
    </source>
</reference>
<evidence type="ECO:0000313" key="7">
    <source>
        <dbReference type="Proteomes" id="UP000179807"/>
    </source>
</evidence>
<dbReference type="AlphaFoldDB" id="A0A1J4KJT3"/>
<evidence type="ECO:0000256" key="2">
    <source>
        <dbReference type="ARBA" id="ARBA00022801"/>
    </source>
</evidence>
<dbReference type="Proteomes" id="UP000179807">
    <property type="component" value="Unassembled WGS sequence"/>
</dbReference>
<dbReference type="InterPro" id="IPR047129">
    <property type="entry name" value="PPA2-like"/>
</dbReference>
<evidence type="ECO:0000313" key="6">
    <source>
        <dbReference type="EMBL" id="OHT11208.1"/>
    </source>
</evidence>
<dbReference type="InterPro" id="IPR006186">
    <property type="entry name" value="Ser/Thr-sp_prot-phosphatase"/>
</dbReference>
<evidence type="ECO:0000256" key="1">
    <source>
        <dbReference type="ARBA" id="ARBA00022723"/>
    </source>
</evidence>
<protein>
    <recommendedName>
        <fullName evidence="4">Serine/threonine-protein phosphatase</fullName>
        <ecNumber evidence="4">3.1.3.16</ecNumber>
    </recommendedName>
</protein>
<name>A0A1J4KJT3_9EUKA</name>
<comment type="catalytic activity">
    <reaction evidence="4">
        <text>O-phospho-L-threonyl-[protein] + H2O = L-threonyl-[protein] + phosphate</text>
        <dbReference type="Rhea" id="RHEA:47004"/>
        <dbReference type="Rhea" id="RHEA-COMP:11060"/>
        <dbReference type="Rhea" id="RHEA-COMP:11605"/>
        <dbReference type="ChEBI" id="CHEBI:15377"/>
        <dbReference type="ChEBI" id="CHEBI:30013"/>
        <dbReference type="ChEBI" id="CHEBI:43474"/>
        <dbReference type="ChEBI" id="CHEBI:61977"/>
        <dbReference type="EC" id="3.1.3.16"/>
    </reaction>
</comment>
<organism evidence="6 7">
    <name type="scientific">Tritrichomonas foetus</name>
    <dbReference type="NCBI Taxonomy" id="1144522"/>
    <lineage>
        <taxon>Eukaryota</taxon>
        <taxon>Metamonada</taxon>
        <taxon>Parabasalia</taxon>
        <taxon>Tritrichomonadida</taxon>
        <taxon>Tritrichomonadidae</taxon>
        <taxon>Tritrichomonas</taxon>
    </lineage>
</organism>
<dbReference type="RefSeq" id="XP_068364344.1">
    <property type="nucleotide sequence ID" value="XM_068489933.1"/>
</dbReference>
<proteinExistence type="inferred from homology"/>
<keyword evidence="2 4" id="KW-0378">Hydrolase</keyword>
<dbReference type="PANTHER" id="PTHR45619">
    <property type="entry name" value="SERINE/THREONINE-PROTEIN PHOSPHATASE PP2A-RELATED"/>
    <property type="match status" value="1"/>
</dbReference>
<dbReference type="VEuPathDB" id="TrichDB:TRFO_01144"/>
<keyword evidence="7" id="KW-1185">Reference proteome</keyword>
<feature type="domain" description="Serine/threonine specific protein phosphatases" evidence="5">
    <location>
        <begin position="135"/>
        <end position="140"/>
    </location>
</feature>
<dbReference type="GeneID" id="94824637"/>
<evidence type="ECO:0000256" key="4">
    <source>
        <dbReference type="RuleBase" id="RU004273"/>
    </source>
</evidence>
<gene>
    <name evidence="6" type="primary">ppp6c</name>
    <name evidence="6" type="ORF">TRFO_01144</name>
</gene>
<accession>A0A1J4KJT3</accession>
<dbReference type="SUPFAM" id="SSF56300">
    <property type="entry name" value="Metallo-dependent phosphatases"/>
    <property type="match status" value="1"/>
</dbReference>
<sequence>MVNLRSKYYYLMELNPDEIIDGLTPASLKKDLINGVHIKESVISTLFRRLMNLLIEEPNVLHLESPITVCGDIHGQILDLFKLFDQSGENFDEDQNLRNSYLFLGDYVDRGYCSIETFAFLALLKIKYPQKMHIIRGNHEYRQINQIYGLFNDCITLYGHPGTWFLINDVFDYLPIAAIVDKKIFCVHGGLSPKINYIGQISALDRTKDNEGSPIVDLTWSDPDSVKHFTPNSRGNGFLFGPKQTLSFLYNNRLVSPSYSFDGRKSEDPRHGFIARSHQLANNGYQWMHNDNLVIVWSAPNYMYKSGNLASVMKVTKDRAPDFIVYKEDERSSLKPEDQIISYFA</sequence>
<evidence type="ECO:0000256" key="3">
    <source>
        <dbReference type="ARBA" id="ARBA00023211"/>
    </source>
</evidence>
<evidence type="ECO:0000259" key="5">
    <source>
        <dbReference type="PROSITE" id="PS00125"/>
    </source>
</evidence>
<keyword evidence="3" id="KW-0464">Manganese</keyword>
<keyword evidence="1" id="KW-0479">Metal-binding</keyword>
<comment type="similarity">
    <text evidence="4">Belongs to the PPP phosphatase family.</text>
</comment>
<dbReference type="EMBL" id="MLAK01000593">
    <property type="protein sequence ID" value="OHT11208.1"/>
    <property type="molecule type" value="Genomic_DNA"/>
</dbReference>